<reference evidence="2" key="1">
    <citation type="journal article" date="2019" name="Int. J. Syst. Evol. Microbiol.">
        <title>The Global Catalogue of Microorganisms (GCM) 10K type strain sequencing project: providing services to taxonomists for standard genome sequencing and annotation.</title>
        <authorList>
            <consortium name="The Broad Institute Genomics Platform"/>
            <consortium name="The Broad Institute Genome Sequencing Center for Infectious Disease"/>
            <person name="Wu L."/>
            <person name="Ma J."/>
        </authorList>
    </citation>
    <scope>NUCLEOTIDE SEQUENCE [LARGE SCALE GENOMIC DNA]</scope>
    <source>
        <strain evidence="2">CCM 8749</strain>
    </source>
</reference>
<organism evidence="1 2">
    <name type="scientific">Marinicrinis lubricantis</name>
    <dbReference type="NCBI Taxonomy" id="2086470"/>
    <lineage>
        <taxon>Bacteria</taxon>
        <taxon>Bacillati</taxon>
        <taxon>Bacillota</taxon>
        <taxon>Bacilli</taxon>
        <taxon>Bacillales</taxon>
        <taxon>Paenibacillaceae</taxon>
    </lineage>
</organism>
<comment type="caution">
    <text evidence="1">The sequence shown here is derived from an EMBL/GenBank/DDBJ whole genome shotgun (WGS) entry which is preliminary data.</text>
</comment>
<protein>
    <submittedName>
        <fullName evidence="1">DUF58 domain-containing protein</fullName>
    </submittedName>
</protein>
<sequence>MRWFVLCLIWGCSLFFAAYSGGAAGWFLVISLGLLNGFACWAKAAGIRVESWERKVSRNELEAGYSVTVKTTLQLRSRFPFTWVQVEEKWQCPLDDGEWSIKKLGFVGGRTELTYEYSLPDLPRGLYCSEAIQLYYGDGLGITQSKKKLENSCVITVYPKPMDRLSPFCKLESDRGAPSAVRAYTSFHSEPDGLRDYRIGDSMKHIHWKQSAKYGMLKTREHTKWFEEHSCLWIHGELLRGEQQNRNPIWETIVYMAAGLSHKDEPDMHKLSTVVSIQDESGDIRFTLAESRSRLRRLLAAFPFVDLDEWPDPPEIIRNQSWTVLTSKLWGDWIQPLMRTRKSLKLIYVAEELLPEDRERLDEMMSWGIEAVWVKPSSTLRYVEKEGFDVGA</sequence>
<dbReference type="RefSeq" id="WP_379891563.1">
    <property type="nucleotide sequence ID" value="NZ_CBCSCT010000036.1"/>
</dbReference>
<proteinExistence type="predicted"/>
<accession>A0ABW1IIZ8</accession>
<dbReference type="PANTHER" id="PTHR34351:SF2">
    <property type="entry name" value="DUF58 DOMAIN-CONTAINING PROTEIN"/>
    <property type="match status" value="1"/>
</dbReference>
<dbReference type="Proteomes" id="UP001596250">
    <property type="component" value="Unassembled WGS sequence"/>
</dbReference>
<evidence type="ECO:0000313" key="2">
    <source>
        <dbReference type="Proteomes" id="UP001596250"/>
    </source>
</evidence>
<dbReference type="EMBL" id="JBHSQV010000006">
    <property type="protein sequence ID" value="MFC5985075.1"/>
    <property type="molecule type" value="Genomic_DNA"/>
</dbReference>
<name>A0ABW1IIZ8_9BACL</name>
<evidence type="ECO:0000313" key="1">
    <source>
        <dbReference type="EMBL" id="MFC5985075.1"/>
    </source>
</evidence>
<gene>
    <name evidence="1" type="ORF">ACFPXP_01035</name>
</gene>
<keyword evidence="2" id="KW-1185">Reference proteome</keyword>
<dbReference type="PANTHER" id="PTHR34351">
    <property type="entry name" value="SLR1927 PROTEIN-RELATED"/>
    <property type="match status" value="1"/>
</dbReference>